<name>A0A4S2KZS1_9HYME</name>
<evidence type="ECO:0000313" key="3">
    <source>
        <dbReference type="Proteomes" id="UP000310200"/>
    </source>
</evidence>
<keyword evidence="3" id="KW-1185">Reference proteome</keyword>
<organism evidence="2 3">
    <name type="scientific">Temnothorax longispinosus</name>
    <dbReference type="NCBI Taxonomy" id="300112"/>
    <lineage>
        <taxon>Eukaryota</taxon>
        <taxon>Metazoa</taxon>
        <taxon>Ecdysozoa</taxon>
        <taxon>Arthropoda</taxon>
        <taxon>Hexapoda</taxon>
        <taxon>Insecta</taxon>
        <taxon>Pterygota</taxon>
        <taxon>Neoptera</taxon>
        <taxon>Endopterygota</taxon>
        <taxon>Hymenoptera</taxon>
        <taxon>Apocrita</taxon>
        <taxon>Aculeata</taxon>
        <taxon>Formicoidea</taxon>
        <taxon>Formicidae</taxon>
        <taxon>Myrmicinae</taxon>
        <taxon>Temnothorax</taxon>
    </lineage>
</organism>
<feature type="region of interest" description="Disordered" evidence="1">
    <location>
        <begin position="343"/>
        <end position="371"/>
    </location>
</feature>
<reference evidence="2 3" key="1">
    <citation type="journal article" date="2019" name="Philos. Trans. R. Soc. Lond., B, Biol. Sci.">
        <title>Ant behaviour and brain gene expression of defending hosts depend on the ecological success of the intruding social parasite.</title>
        <authorList>
            <person name="Kaur R."/>
            <person name="Stoldt M."/>
            <person name="Jongepier E."/>
            <person name="Feldmeyer B."/>
            <person name="Menzel F."/>
            <person name="Bornberg-Bauer E."/>
            <person name="Foitzik S."/>
        </authorList>
    </citation>
    <scope>NUCLEOTIDE SEQUENCE [LARGE SCALE GENOMIC DNA]</scope>
    <source>
        <tissue evidence="2">Whole body</tissue>
    </source>
</reference>
<evidence type="ECO:0000256" key="1">
    <source>
        <dbReference type="SAM" id="MobiDB-lite"/>
    </source>
</evidence>
<gene>
    <name evidence="2" type="ORF">DBV15_05138</name>
</gene>
<evidence type="ECO:0000313" key="2">
    <source>
        <dbReference type="EMBL" id="TGZ53577.1"/>
    </source>
</evidence>
<accession>A0A4S2KZS1</accession>
<protein>
    <submittedName>
        <fullName evidence="2">Uncharacterized protein</fullName>
    </submittedName>
</protein>
<comment type="caution">
    <text evidence="2">The sequence shown here is derived from an EMBL/GenBank/DDBJ whole genome shotgun (WGS) entry which is preliminary data.</text>
</comment>
<sequence>MIPIAKPEEIKSTRPLARARTTNYLRPISTARPRVNALRFAKGRHYRGTLCTRLDLEHAFLEAGHGSGDGRVRCRLGGRERGQGRFYDERRKTRGETADAREARILGPRAPVITANYGRTGGLGHGDRLKAVFACMACTAYARANRNLASPAPLAEKSARRMPHADAAAAVAAWHCVARCILPSGKGENTPSSAHSRRRGRKKGTLFRVAGNCRSLKNVAPGCIIPRVKGADECRHEVARIAQIGVTIPLVREKLQKEIARYRARRKIKYRVQPRGTNKFERHSEEASALAEVPCAEMRENVSAETVDVACERSKVSHKIVRRKREKALSRILISVRSRGRGREARGGEEIRGEAKRGEARRGRGPKRKTDCRVRHLRPSDFNNKAAGTSGSRDRPQVIAPRFADLIFRGARTSLSCKGARWICDDDNVGAKLRAPFTRTSEPVSFNHSEMNHPPRALPCEKTRHSPLEQATLLPPCLLVSRPTARFRKRTAETKRRRHNKQDGLHAGKNRAVYPPIISRRGRSCVAIDIKQTSARLHLEEPTMREGCLFIDKRPSILSKKKI</sequence>
<dbReference type="EMBL" id="QBLH01000986">
    <property type="protein sequence ID" value="TGZ53577.1"/>
    <property type="molecule type" value="Genomic_DNA"/>
</dbReference>
<proteinExistence type="predicted"/>
<dbReference type="AlphaFoldDB" id="A0A4S2KZS1"/>
<dbReference type="Proteomes" id="UP000310200">
    <property type="component" value="Unassembled WGS sequence"/>
</dbReference>